<dbReference type="OrthoDB" id="2049125at2"/>
<reference evidence="2 3" key="1">
    <citation type="submission" date="2016-10" db="EMBL/GenBank/DDBJ databases">
        <authorList>
            <person name="de Groot N.N."/>
        </authorList>
    </citation>
    <scope>NUCLEOTIDE SEQUENCE [LARGE SCALE GENOMIC DNA]</scope>
    <source>
        <strain evidence="2 3">AR40</strain>
    </source>
</reference>
<evidence type="ECO:0008006" key="4">
    <source>
        <dbReference type="Google" id="ProtNLM"/>
    </source>
</evidence>
<evidence type="ECO:0000256" key="1">
    <source>
        <dbReference type="SAM" id="Phobius"/>
    </source>
</evidence>
<evidence type="ECO:0000313" key="3">
    <source>
        <dbReference type="Proteomes" id="UP000182584"/>
    </source>
</evidence>
<dbReference type="RefSeq" id="WP_022756788.1">
    <property type="nucleotide sequence ID" value="NZ_FOGJ01000013.1"/>
</dbReference>
<dbReference type="Proteomes" id="UP000182584">
    <property type="component" value="Unassembled WGS sequence"/>
</dbReference>
<keyword evidence="1" id="KW-0472">Membrane</keyword>
<dbReference type="AlphaFoldDB" id="A0A1H9SYT6"/>
<feature type="transmembrane region" description="Helical" evidence="1">
    <location>
        <begin position="80"/>
        <end position="102"/>
    </location>
</feature>
<feature type="transmembrane region" description="Helical" evidence="1">
    <location>
        <begin position="6"/>
        <end position="30"/>
    </location>
</feature>
<proteinExistence type="predicted"/>
<name>A0A1H9SYT6_BUTFI</name>
<gene>
    <name evidence="2" type="ORF">SAMN04487884_11362</name>
</gene>
<keyword evidence="1" id="KW-0812">Transmembrane</keyword>
<evidence type="ECO:0000313" key="2">
    <source>
        <dbReference type="EMBL" id="SER89997.1"/>
    </source>
</evidence>
<sequence length="114" mass="12680">MVSQKILLVLALLGGAGFISLAVWSIYFGIKYKANSEEAKEIVTKARASAHYYMLYVCIFVWGMTIMIDQSILFTVSNLSIFILFIFGMQCAVELIASMYYVGLKKNATSKVIG</sequence>
<protein>
    <recommendedName>
        <fullName evidence="4">DUF2178 domain-containing protein</fullName>
    </recommendedName>
</protein>
<accession>A0A1H9SYT6</accession>
<organism evidence="2 3">
    <name type="scientific">Butyrivibrio fibrisolvens</name>
    <dbReference type="NCBI Taxonomy" id="831"/>
    <lineage>
        <taxon>Bacteria</taxon>
        <taxon>Bacillati</taxon>
        <taxon>Bacillota</taxon>
        <taxon>Clostridia</taxon>
        <taxon>Lachnospirales</taxon>
        <taxon>Lachnospiraceae</taxon>
        <taxon>Butyrivibrio</taxon>
    </lineage>
</organism>
<keyword evidence="1" id="KW-1133">Transmembrane helix</keyword>
<dbReference type="EMBL" id="FOGJ01000013">
    <property type="protein sequence ID" value="SER89997.1"/>
    <property type="molecule type" value="Genomic_DNA"/>
</dbReference>
<feature type="transmembrane region" description="Helical" evidence="1">
    <location>
        <begin position="50"/>
        <end position="68"/>
    </location>
</feature>